<feature type="compositionally biased region" description="Polar residues" evidence="1">
    <location>
        <begin position="55"/>
        <end position="64"/>
    </location>
</feature>
<organism evidence="2 3">
    <name type="scientific">Cohnella fermenti</name>
    <dbReference type="NCBI Taxonomy" id="2565925"/>
    <lineage>
        <taxon>Bacteria</taxon>
        <taxon>Bacillati</taxon>
        <taxon>Bacillota</taxon>
        <taxon>Bacilli</taxon>
        <taxon>Bacillales</taxon>
        <taxon>Paenibacillaceae</taxon>
        <taxon>Cohnella</taxon>
    </lineage>
</organism>
<gene>
    <name evidence="2" type="ORF">E6C55_20355</name>
</gene>
<evidence type="ECO:0000313" key="2">
    <source>
        <dbReference type="EMBL" id="THF75859.1"/>
    </source>
</evidence>
<proteinExistence type="predicted"/>
<sequence>MSIQSPTIAIDLLNAQKMSIQPPTIAIDPPNAQKMSIQAPDRRHRPAECSKNEHSSSQPSPSTR</sequence>
<protein>
    <submittedName>
        <fullName evidence="2">Uncharacterized protein</fullName>
    </submittedName>
</protein>
<keyword evidence="3" id="KW-1185">Reference proteome</keyword>
<name>A0A4S4BNJ0_9BACL</name>
<accession>A0A4S4BNJ0</accession>
<dbReference type="EMBL" id="SSOB01000028">
    <property type="protein sequence ID" value="THF75859.1"/>
    <property type="molecule type" value="Genomic_DNA"/>
</dbReference>
<feature type="region of interest" description="Disordered" evidence="1">
    <location>
        <begin position="21"/>
        <end position="64"/>
    </location>
</feature>
<dbReference type="Proteomes" id="UP000310636">
    <property type="component" value="Unassembled WGS sequence"/>
</dbReference>
<reference evidence="2 3" key="1">
    <citation type="submission" date="2019-04" db="EMBL/GenBank/DDBJ databases">
        <title>Cohnella sp. nov. isolated from preserved vegetables.</title>
        <authorList>
            <person name="Lin S.-Y."/>
            <person name="Hung M.-H."/>
            <person name="Young C.-C."/>
        </authorList>
    </citation>
    <scope>NUCLEOTIDE SEQUENCE [LARGE SCALE GENOMIC DNA]</scope>
    <source>
        <strain evidence="2 3">CC-MHH1044</strain>
    </source>
</reference>
<evidence type="ECO:0000313" key="3">
    <source>
        <dbReference type="Proteomes" id="UP000310636"/>
    </source>
</evidence>
<dbReference type="AlphaFoldDB" id="A0A4S4BNJ0"/>
<comment type="caution">
    <text evidence="2">The sequence shown here is derived from an EMBL/GenBank/DDBJ whole genome shotgun (WGS) entry which is preliminary data.</text>
</comment>
<dbReference type="RefSeq" id="WP_136371663.1">
    <property type="nucleotide sequence ID" value="NZ_SSOB01000028.1"/>
</dbReference>
<evidence type="ECO:0000256" key="1">
    <source>
        <dbReference type="SAM" id="MobiDB-lite"/>
    </source>
</evidence>